<feature type="compositionally biased region" description="Low complexity" evidence="1">
    <location>
        <begin position="118"/>
        <end position="131"/>
    </location>
</feature>
<comment type="caution">
    <text evidence="2">The sequence shown here is derived from an EMBL/GenBank/DDBJ whole genome shotgun (WGS) entry which is preliminary data.</text>
</comment>
<reference evidence="2" key="1">
    <citation type="submission" date="2023-10" db="EMBL/GenBank/DDBJ databases">
        <authorList>
            <person name="Chen Y."/>
            <person name="Shah S."/>
            <person name="Dougan E. K."/>
            <person name="Thang M."/>
            <person name="Chan C."/>
        </authorList>
    </citation>
    <scope>NUCLEOTIDE SEQUENCE [LARGE SCALE GENOMIC DNA]</scope>
</reference>
<feature type="region of interest" description="Disordered" evidence="1">
    <location>
        <begin position="158"/>
        <end position="211"/>
    </location>
</feature>
<name>A0ABN9QTX9_9DINO</name>
<organism evidence="2 3">
    <name type="scientific">Prorocentrum cordatum</name>
    <dbReference type="NCBI Taxonomy" id="2364126"/>
    <lineage>
        <taxon>Eukaryota</taxon>
        <taxon>Sar</taxon>
        <taxon>Alveolata</taxon>
        <taxon>Dinophyceae</taxon>
        <taxon>Prorocentrales</taxon>
        <taxon>Prorocentraceae</taxon>
        <taxon>Prorocentrum</taxon>
    </lineage>
</organism>
<evidence type="ECO:0000256" key="1">
    <source>
        <dbReference type="SAM" id="MobiDB-lite"/>
    </source>
</evidence>
<feature type="region of interest" description="Disordered" evidence="1">
    <location>
        <begin position="98"/>
        <end position="139"/>
    </location>
</feature>
<dbReference type="EMBL" id="CAUYUJ010004470">
    <property type="protein sequence ID" value="CAK0809738.1"/>
    <property type="molecule type" value="Genomic_DNA"/>
</dbReference>
<evidence type="ECO:0000313" key="3">
    <source>
        <dbReference type="Proteomes" id="UP001189429"/>
    </source>
</evidence>
<dbReference type="Proteomes" id="UP001189429">
    <property type="component" value="Unassembled WGS sequence"/>
</dbReference>
<proteinExistence type="predicted"/>
<evidence type="ECO:0000313" key="2">
    <source>
        <dbReference type="EMBL" id="CAK0809738.1"/>
    </source>
</evidence>
<accession>A0ABN9QTX9</accession>
<sequence length="211" mass="22506">MSEAAQKNIGNHVMDQDGLFYVGRFLDTPLEPESTCIQRVKPMGNRVCTNAVCFKLLPRGLETDAWRILLRVARGRGLLPDRARECCGRVLASVGSEAPADLLPPSDGPQGSPPECRAGAPAPAAATAGPAATPPAGLPAQAHFDAAVSPRARGLGARVCQPGASAGRRCPQPSWRRLSSRRRSTLGHLSSRQLNRLLGQALPSQRRQRPK</sequence>
<keyword evidence="3" id="KW-1185">Reference proteome</keyword>
<gene>
    <name evidence="2" type="ORF">PCOR1329_LOCUS14905</name>
</gene>
<protein>
    <submittedName>
        <fullName evidence="2">Uncharacterized protein</fullName>
    </submittedName>
</protein>